<organism evidence="1 2">
    <name type="scientific">Kitasatospora paracochleata</name>
    <dbReference type="NCBI Taxonomy" id="58354"/>
    <lineage>
        <taxon>Bacteria</taxon>
        <taxon>Bacillati</taxon>
        <taxon>Actinomycetota</taxon>
        <taxon>Actinomycetes</taxon>
        <taxon>Kitasatosporales</taxon>
        <taxon>Streptomycetaceae</taxon>
        <taxon>Kitasatospora</taxon>
    </lineage>
</organism>
<name>A0ABT1IVW8_9ACTN</name>
<accession>A0ABT1IVW8</accession>
<evidence type="ECO:0000313" key="2">
    <source>
        <dbReference type="Proteomes" id="UP001206483"/>
    </source>
</evidence>
<proteinExistence type="predicted"/>
<protein>
    <submittedName>
        <fullName evidence="1">Uncharacterized protein</fullName>
    </submittedName>
</protein>
<reference evidence="1 2" key="1">
    <citation type="submission" date="2022-06" db="EMBL/GenBank/DDBJ databases">
        <title>Sequencing the genomes of 1000 actinobacteria strains.</title>
        <authorList>
            <person name="Klenk H.-P."/>
        </authorList>
    </citation>
    <scope>NUCLEOTIDE SEQUENCE [LARGE SCALE GENOMIC DNA]</scope>
    <source>
        <strain evidence="1 2">DSM 41656</strain>
    </source>
</reference>
<gene>
    <name evidence="1" type="ORF">FHR36_002396</name>
</gene>
<evidence type="ECO:0000313" key="1">
    <source>
        <dbReference type="EMBL" id="MCP2309272.1"/>
    </source>
</evidence>
<comment type="caution">
    <text evidence="1">The sequence shown here is derived from an EMBL/GenBank/DDBJ whole genome shotgun (WGS) entry which is preliminary data.</text>
</comment>
<dbReference type="Proteomes" id="UP001206483">
    <property type="component" value="Unassembled WGS sequence"/>
</dbReference>
<sequence>MPDAFTVLWTHDVCHALRRAGRTGGRPPVAFSGVHTSLPAWSGAEPGDEVYAVHVNRGVVHVVSRMRIVDRERGECCGAAPESWDQPRFPGHGDWSMLGAGGCGAQAVHVEATPVRFDVPVPGELLAELTWRNHRGNTRTLRHVTDGRLEHSISLQGFYRLTPESAGQLAAMVDSAAP</sequence>
<keyword evidence="2" id="KW-1185">Reference proteome</keyword>
<dbReference type="EMBL" id="JAMZDX010000002">
    <property type="protein sequence ID" value="MCP2309272.1"/>
    <property type="molecule type" value="Genomic_DNA"/>
</dbReference>
<dbReference type="RefSeq" id="WP_253796265.1">
    <property type="nucleotide sequence ID" value="NZ_BAAAUB010000042.1"/>
</dbReference>